<protein>
    <recommendedName>
        <fullName evidence="3">N-acetyltransferase domain-containing protein</fullName>
    </recommendedName>
</protein>
<dbReference type="EMBL" id="JARXHW010000067">
    <property type="protein sequence ID" value="MDQ8209397.1"/>
    <property type="molecule type" value="Genomic_DNA"/>
</dbReference>
<keyword evidence="2" id="KW-1185">Reference proteome</keyword>
<reference evidence="1 2" key="1">
    <citation type="submission" date="2023-04" db="EMBL/GenBank/DDBJ databases">
        <title>A novel bacteria isolated from coastal sediment.</title>
        <authorList>
            <person name="Liu X.-J."/>
            <person name="Du Z.-J."/>
        </authorList>
    </citation>
    <scope>NUCLEOTIDE SEQUENCE [LARGE SCALE GENOMIC DNA]</scope>
    <source>
        <strain evidence="1 2">SDUM461003</strain>
    </source>
</reference>
<dbReference type="Proteomes" id="UP001225316">
    <property type="component" value="Unassembled WGS sequence"/>
</dbReference>
<dbReference type="RefSeq" id="WP_308952315.1">
    <property type="nucleotide sequence ID" value="NZ_JARXHW010000067.1"/>
</dbReference>
<organism evidence="1 2">
    <name type="scientific">Thalassobacterium maritimum</name>
    <dbReference type="NCBI Taxonomy" id="3041265"/>
    <lineage>
        <taxon>Bacteria</taxon>
        <taxon>Pseudomonadati</taxon>
        <taxon>Verrucomicrobiota</taxon>
        <taxon>Opitutia</taxon>
        <taxon>Puniceicoccales</taxon>
        <taxon>Coraliomargaritaceae</taxon>
        <taxon>Thalassobacterium</taxon>
    </lineage>
</organism>
<comment type="caution">
    <text evidence="1">The sequence shown here is derived from an EMBL/GenBank/DDBJ whole genome shotgun (WGS) entry which is preliminary data.</text>
</comment>
<name>A0ABU1AZ38_9BACT</name>
<accession>A0ABU1AZ38</accession>
<sequence length="141" mass="16065">MNSLERLKQEDLPHWQVPYTVDPRRELGGIDPICSVAAVDSDERIVGWMLCHQRPGVLRYSALYVASAQRTGQGKQGFRLGFSLVAYAVSQHILQNALLYPRWSYSTIRANKGSNRMTDKIFIDKNSQFLQIKGSYYVLKA</sequence>
<evidence type="ECO:0008006" key="3">
    <source>
        <dbReference type="Google" id="ProtNLM"/>
    </source>
</evidence>
<proteinExistence type="predicted"/>
<evidence type="ECO:0000313" key="1">
    <source>
        <dbReference type="EMBL" id="MDQ8209397.1"/>
    </source>
</evidence>
<gene>
    <name evidence="1" type="ORF">QEH52_17850</name>
</gene>
<evidence type="ECO:0000313" key="2">
    <source>
        <dbReference type="Proteomes" id="UP001225316"/>
    </source>
</evidence>